<dbReference type="InterPro" id="IPR001752">
    <property type="entry name" value="Kinesin_motor_dom"/>
</dbReference>
<evidence type="ECO:0000256" key="1">
    <source>
        <dbReference type="ARBA" id="ARBA00004245"/>
    </source>
</evidence>
<feature type="binding site" evidence="6">
    <location>
        <begin position="203"/>
        <end position="210"/>
    </location>
    <ligand>
        <name>ATP</name>
        <dbReference type="ChEBI" id="CHEBI:30616"/>
    </ligand>
</feature>
<comment type="subcellular location">
    <subcellularLocation>
        <location evidence="1">Cytoplasm</location>
        <location evidence="1">Cytoskeleton</location>
    </subcellularLocation>
</comment>
<dbReference type="SUPFAM" id="SSF52540">
    <property type="entry name" value="P-loop containing nucleoside triphosphate hydrolases"/>
    <property type="match status" value="1"/>
</dbReference>
<dbReference type="GO" id="GO:0003777">
    <property type="term" value="F:microtubule motor activity"/>
    <property type="evidence" value="ECO:0007669"/>
    <property type="project" value="InterPro"/>
</dbReference>
<dbReference type="SMART" id="SM00129">
    <property type="entry name" value="KISc"/>
    <property type="match status" value="1"/>
</dbReference>
<dbReference type="AlphaFoldDB" id="A0AAE0L1E5"/>
<evidence type="ECO:0000256" key="4">
    <source>
        <dbReference type="ARBA" id="ARBA00023175"/>
    </source>
</evidence>
<keyword evidence="6" id="KW-0547">Nucleotide-binding</keyword>
<dbReference type="PANTHER" id="PTHR47971">
    <property type="entry name" value="KINESIN-RELATED PROTEIN 6"/>
    <property type="match status" value="1"/>
</dbReference>
<dbReference type="Gene3D" id="3.40.850.10">
    <property type="entry name" value="Kinesin motor domain"/>
    <property type="match status" value="1"/>
</dbReference>
<dbReference type="InterPro" id="IPR036961">
    <property type="entry name" value="Kinesin_motor_dom_sf"/>
</dbReference>
<dbReference type="PANTHER" id="PTHR47971:SF8">
    <property type="entry name" value="KINESIN-LIKE PROTEIN"/>
    <property type="match status" value="1"/>
</dbReference>
<evidence type="ECO:0000256" key="5">
    <source>
        <dbReference type="ARBA" id="ARBA00023212"/>
    </source>
</evidence>
<keyword evidence="6" id="KW-0067">ATP-binding</keyword>
<feature type="domain" description="Kinesin motor" evidence="7">
    <location>
        <begin position="114"/>
        <end position="284"/>
    </location>
</feature>
<protein>
    <recommendedName>
        <fullName evidence="7">Kinesin motor domain-containing protein</fullName>
    </recommendedName>
</protein>
<name>A0AAE0L1E5_9CHLO</name>
<sequence length="284" mass="32138">METDRETRELTLEERRTRQDQLWQDAKIDGRVHWSIRESYRLYSPQLKTALADYDVVRELVNGLRQPDCVLASLSVGLLSHIVDLMSPGLGPVVSTIFSREQAIHIRKLRHGCSFQIYARKRPLLPFELEAGEFDSVSAKGATVVCHDGRLDRTGRRLSMTHSEFTFDHVWSASATDDDVYLKIRPLVERARVGHGSTLLCYGQTGTGKTHTMMGALYRVVKDLKGLPIEITFFEIHGKKCYDLLSDRKVVHLRADANDKVHVRGAKQTGLEEATPEGLLEVLQ</sequence>
<comment type="similarity">
    <text evidence="6">Belongs to the TRAFAC class myosin-kinesin ATPase superfamily. Kinesin family.</text>
</comment>
<keyword evidence="9" id="KW-1185">Reference proteome</keyword>
<dbReference type="GO" id="GO:0007019">
    <property type="term" value="P:microtubule depolymerization"/>
    <property type="evidence" value="ECO:0007669"/>
    <property type="project" value="TreeGrafter"/>
</dbReference>
<keyword evidence="3" id="KW-0493">Microtubule</keyword>
<evidence type="ECO:0000256" key="3">
    <source>
        <dbReference type="ARBA" id="ARBA00022701"/>
    </source>
</evidence>
<proteinExistence type="inferred from homology"/>
<dbReference type="InterPro" id="IPR027417">
    <property type="entry name" value="P-loop_NTPase"/>
</dbReference>
<dbReference type="InterPro" id="IPR027640">
    <property type="entry name" value="Kinesin-like_fam"/>
</dbReference>
<gene>
    <name evidence="8" type="ORF">CYMTET_22956</name>
</gene>
<dbReference type="PROSITE" id="PS50067">
    <property type="entry name" value="KINESIN_MOTOR_2"/>
    <property type="match status" value="1"/>
</dbReference>
<keyword evidence="2" id="KW-0963">Cytoplasm</keyword>
<keyword evidence="4 6" id="KW-0505">Motor protein</keyword>
<dbReference type="GO" id="GO:0007018">
    <property type="term" value="P:microtubule-based movement"/>
    <property type="evidence" value="ECO:0007669"/>
    <property type="project" value="InterPro"/>
</dbReference>
<evidence type="ECO:0000313" key="9">
    <source>
        <dbReference type="Proteomes" id="UP001190700"/>
    </source>
</evidence>
<evidence type="ECO:0000259" key="7">
    <source>
        <dbReference type="PROSITE" id="PS50067"/>
    </source>
</evidence>
<evidence type="ECO:0000313" key="8">
    <source>
        <dbReference type="EMBL" id="KAK3268546.1"/>
    </source>
</evidence>
<evidence type="ECO:0000256" key="6">
    <source>
        <dbReference type="PROSITE-ProRule" id="PRU00283"/>
    </source>
</evidence>
<accession>A0AAE0L1E5</accession>
<evidence type="ECO:0000256" key="2">
    <source>
        <dbReference type="ARBA" id="ARBA00022490"/>
    </source>
</evidence>
<dbReference type="GO" id="GO:0008017">
    <property type="term" value="F:microtubule binding"/>
    <property type="evidence" value="ECO:0007669"/>
    <property type="project" value="InterPro"/>
</dbReference>
<feature type="non-terminal residue" evidence="8">
    <location>
        <position position="284"/>
    </location>
</feature>
<dbReference type="Proteomes" id="UP001190700">
    <property type="component" value="Unassembled WGS sequence"/>
</dbReference>
<dbReference type="EMBL" id="LGRX02011759">
    <property type="protein sequence ID" value="KAK3268546.1"/>
    <property type="molecule type" value="Genomic_DNA"/>
</dbReference>
<organism evidence="8 9">
    <name type="scientific">Cymbomonas tetramitiformis</name>
    <dbReference type="NCBI Taxonomy" id="36881"/>
    <lineage>
        <taxon>Eukaryota</taxon>
        <taxon>Viridiplantae</taxon>
        <taxon>Chlorophyta</taxon>
        <taxon>Pyramimonadophyceae</taxon>
        <taxon>Pyramimonadales</taxon>
        <taxon>Pyramimonadaceae</taxon>
        <taxon>Cymbomonas</taxon>
    </lineage>
</organism>
<comment type="caution">
    <text evidence="8">The sequence shown here is derived from an EMBL/GenBank/DDBJ whole genome shotgun (WGS) entry which is preliminary data.</text>
</comment>
<dbReference type="GO" id="GO:0005874">
    <property type="term" value="C:microtubule"/>
    <property type="evidence" value="ECO:0007669"/>
    <property type="project" value="UniProtKB-KW"/>
</dbReference>
<dbReference type="Pfam" id="PF00225">
    <property type="entry name" value="Kinesin"/>
    <property type="match status" value="1"/>
</dbReference>
<reference evidence="8 9" key="1">
    <citation type="journal article" date="2015" name="Genome Biol. Evol.">
        <title>Comparative Genomics of a Bacterivorous Green Alga Reveals Evolutionary Causalities and Consequences of Phago-Mixotrophic Mode of Nutrition.</title>
        <authorList>
            <person name="Burns J.A."/>
            <person name="Paasch A."/>
            <person name="Narechania A."/>
            <person name="Kim E."/>
        </authorList>
    </citation>
    <scope>NUCLEOTIDE SEQUENCE [LARGE SCALE GENOMIC DNA]</scope>
    <source>
        <strain evidence="8 9">PLY_AMNH</strain>
    </source>
</reference>
<keyword evidence="5" id="KW-0206">Cytoskeleton</keyword>
<dbReference type="GO" id="GO:0005524">
    <property type="term" value="F:ATP binding"/>
    <property type="evidence" value="ECO:0007669"/>
    <property type="project" value="UniProtKB-UniRule"/>
</dbReference>